<dbReference type="InterPro" id="IPR019332">
    <property type="entry name" value="OSCP1"/>
</dbReference>
<name>A0A8J5K8N4_HOMAM</name>
<dbReference type="PANTHER" id="PTHR21439">
    <property type="entry name" value="OXIDORED-NITRO DOMAIN-CONTAINING PROTEIN"/>
    <property type="match status" value="1"/>
</dbReference>
<proteinExistence type="predicted"/>
<protein>
    <submittedName>
        <fullName evidence="2">CP1-like</fullName>
    </submittedName>
</protein>
<feature type="compositionally biased region" description="Gly residues" evidence="1">
    <location>
        <begin position="17"/>
        <end position="41"/>
    </location>
</feature>
<evidence type="ECO:0000256" key="1">
    <source>
        <dbReference type="SAM" id="MobiDB-lite"/>
    </source>
</evidence>
<sequence length="476" mass="51910">LRGRGPGSGVGDQEAPGGRGPGSRGRGPGSRGRGPGSGSGTRGSSSGRLNTHSGRHGYRRFTKIFRQPGQVCYIVCCTVPARPGANKMSLRALPLQFLNLGGEMMYIIDQRLRAQNILPERAAKVRNDIIGIMLNRRFVEELFKPQELYNRRSLRTVFDKLAHASIMRLNAPSMDKLYDLMVMAVKQQVLMCPQPGDLLLITLNHLDALRIFATVPTVLAQVESTLNLFRQTFCSMSVGELAEVRRALLGFVQDLRIRVSIFLKEKQQTPTGTFILPTHGPVPHGSEVPGIIRVFEGKGEVVSVVRFPSGGQYTTALPYGSLAPTGPRGTSLGTNMYESQTNDERPTRVDDNAAFSDPTLSCSYHHTALPSPACSDDGSLSCPVNGRARDELNLLAQLIGSASTTKKEFRLNLFLTDENNSCVNDNEILVSDIITIEGGERDGRPELGKILGELTLQDDDSMSDKGQDLLDLMDSV</sequence>
<dbReference type="GO" id="GO:0005737">
    <property type="term" value="C:cytoplasm"/>
    <property type="evidence" value="ECO:0007669"/>
    <property type="project" value="TreeGrafter"/>
</dbReference>
<evidence type="ECO:0000313" key="2">
    <source>
        <dbReference type="EMBL" id="KAG7166779.1"/>
    </source>
</evidence>
<gene>
    <name evidence="2" type="primary">Oscp1-L</name>
    <name evidence="2" type="ORF">Hamer_G010441</name>
</gene>
<dbReference type="EMBL" id="JAHLQT010022185">
    <property type="protein sequence ID" value="KAG7166779.1"/>
    <property type="molecule type" value="Genomic_DNA"/>
</dbReference>
<feature type="region of interest" description="Disordered" evidence="1">
    <location>
        <begin position="1"/>
        <end position="55"/>
    </location>
</feature>
<dbReference type="AlphaFoldDB" id="A0A8J5K8N4"/>
<dbReference type="GO" id="GO:0005886">
    <property type="term" value="C:plasma membrane"/>
    <property type="evidence" value="ECO:0007669"/>
    <property type="project" value="TreeGrafter"/>
</dbReference>
<dbReference type="PANTHER" id="PTHR21439:SF0">
    <property type="entry name" value="PROTEIN OSCP1"/>
    <property type="match status" value="1"/>
</dbReference>
<feature type="non-terminal residue" evidence="2">
    <location>
        <position position="476"/>
    </location>
</feature>
<dbReference type="Proteomes" id="UP000747542">
    <property type="component" value="Unassembled WGS sequence"/>
</dbReference>
<organism evidence="2 3">
    <name type="scientific">Homarus americanus</name>
    <name type="common">American lobster</name>
    <dbReference type="NCBI Taxonomy" id="6706"/>
    <lineage>
        <taxon>Eukaryota</taxon>
        <taxon>Metazoa</taxon>
        <taxon>Ecdysozoa</taxon>
        <taxon>Arthropoda</taxon>
        <taxon>Crustacea</taxon>
        <taxon>Multicrustacea</taxon>
        <taxon>Malacostraca</taxon>
        <taxon>Eumalacostraca</taxon>
        <taxon>Eucarida</taxon>
        <taxon>Decapoda</taxon>
        <taxon>Pleocyemata</taxon>
        <taxon>Astacidea</taxon>
        <taxon>Nephropoidea</taxon>
        <taxon>Nephropidae</taxon>
        <taxon>Homarus</taxon>
    </lineage>
</organism>
<accession>A0A8J5K8N4</accession>
<keyword evidence="3" id="KW-1185">Reference proteome</keyword>
<comment type="caution">
    <text evidence="2">The sequence shown here is derived from an EMBL/GenBank/DDBJ whole genome shotgun (WGS) entry which is preliminary data.</text>
</comment>
<reference evidence="2" key="1">
    <citation type="journal article" date="2021" name="Sci. Adv.">
        <title>The American lobster genome reveals insights on longevity, neural, and immune adaptations.</title>
        <authorList>
            <person name="Polinski J.M."/>
            <person name="Zimin A.V."/>
            <person name="Clark K.F."/>
            <person name="Kohn A.B."/>
            <person name="Sadowski N."/>
            <person name="Timp W."/>
            <person name="Ptitsyn A."/>
            <person name="Khanna P."/>
            <person name="Romanova D.Y."/>
            <person name="Williams P."/>
            <person name="Greenwood S.J."/>
            <person name="Moroz L.L."/>
            <person name="Walt D.R."/>
            <person name="Bodnar A.G."/>
        </authorList>
    </citation>
    <scope>NUCLEOTIDE SEQUENCE</scope>
    <source>
        <strain evidence="2">GMGI-L3</strain>
    </source>
</reference>
<evidence type="ECO:0000313" key="3">
    <source>
        <dbReference type="Proteomes" id="UP000747542"/>
    </source>
</evidence>
<feature type="compositionally biased region" description="Gly residues" evidence="1">
    <location>
        <begin position="1"/>
        <end position="10"/>
    </location>
</feature>
<dbReference type="Pfam" id="PF10188">
    <property type="entry name" value="Oscp1"/>
    <property type="match status" value="1"/>
</dbReference>